<proteinExistence type="predicted"/>
<organism evidence="1 2">
    <name type="scientific">Paxillus rubicundulus Ve08.2h10</name>
    <dbReference type="NCBI Taxonomy" id="930991"/>
    <lineage>
        <taxon>Eukaryota</taxon>
        <taxon>Fungi</taxon>
        <taxon>Dikarya</taxon>
        <taxon>Basidiomycota</taxon>
        <taxon>Agaricomycotina</taxon>
        <taxon>Agaricomycetes</taxon>
        <taxon>Agaricomycetidae</taxon>
        <taxon>Boletales</taxon>
        <taxon>Paxilineae</taxon>
        <taxon>Paxillaceae</taxon>
        <taxon>Paxillus</taxon>
    </lineage>
</organism>
<dbReference type="EMBL" id="KN826282">
    <property type="protein sequence ID" value="KIK79438.1"/>
    <property type="molecule type" value="Genomic_DNA"/>
</dbReference>
<evidence type="ECO:0000313" key="2">
    <source>
        <dbReference type="Proteomes" id="UP000054538"/>
    </source>
</evidence>
<evidence type="ECO:0000313" key="1">
    <source>
        <dbReference type="EMBL" id="KIK79438.1"/>
    </source>
</evidence>
<dbReference type="Proteomes" id="UP000054538">
    <property type="component" value="Unassembled WGS sequence"/>
</dbReference>
<reference evidence="1 2" key="1">
    <citation type="submission" date="2014-04" db="EMBL/GenBank/DDBJ databases">
        <authorList>
            <consortium name="DOE Joint Genome Institute"/>
            <person name="Kuo A."/>
            <person name="Kohler A."/>
            <person name="Jargeat P."/>
            <person name="Nagy L.G."/>
            <person name="Floudas D."/>
            <person name="Copeland A."/>
            <person name="Barry K.W."/>
            <person name="Cichocki N."/>
            <person name="Veneault-Fourrey C."/>
            <person name="LaButti K."/>
            <person name="Lindquist E.A."/>
            <person name="Lipzen A."/>
            <person name="Lundell T."/>
            <person name="Morin E."/>
            <person name="Murat C."/>
            <person name="Sun H."/>
            <person name="Tunlid A."/>
            <person name="Henrissat B."/>
            <person name="Grigoriev I.V."/>
            <person name="Hibbett D.S."/>
            <person name="Martin F."/>
            <person name="Nordberg H.P."/>
            <person name="Cantor M.N."/>
            <person name="Hua S.X."/>
        </authorList>
    </citation>
    <scope>NUCLEOTIDE SEQUENCE [LARGE SCALE GENOMIC DNA]</scope>
    <source>
        <strain evidence="1 2">Ve08.2h10</strain>
    </source>
</reference>
<dbReference type="InParanoid" id="A0A0D0CVJ3"/>
<reference evidence="2" key="2">
    <citation type="submission" date="2015-01" db="EMBL/GenBank/DDBJ databases">
        <title>Evolutionary Origins and Diversification of the Mycorrhizal Mutualists.</title>
        <authorList>
            <consortium name="DOE Joint Genome Institute"/>
            <consortium name="Mycorrhizal Genomics Consortium"/>
            <person name="Kohler A."/>
            <person name="Kuo A."/>
            <person name="Nagy L.G."/>
            <person name="Floudas D."/>
            <person name="Copeland A."/>
            <person name="Barry K.W."/>
            <person name="Cichocki N."/>
            <person name="Veneault-Fourrey C."/>
            <person name="LaButti K."/>
            <person name="Lindquist E.A."/>
            <person name="Lipzen A."/>
            <person name="Lundell T."/>
            <person name="Morin E."/>
            <person name="Murat C."/>
            <person name="Riley R."/>
            <person name="Ohm R."/>
            <person name="Sun H."/>
            <person name="Tunlid A."/>
            <person name="Henrissat B."/>
            <person name="Grigoriev I.V."/>
            <person name="Hibbett D.S."/>
            <person name="Martin F."/>
        </authorList>
    </citation>
    <scope>NUCLEOTIDE SEQUENCE [LARGE SCALE GENOMIC DNA]</scope>
    <source>
        <strain evidence="2">Ve08.2h10</strain>
    </source>
</reference>
<name>A0A0D0CVJ3_9AGAM</name>
<protein>
    <submittedName>
        <fullName evidence="1">Uncharacterized protein</fullName>
    </submittedName>
</protein>
<keyword evidence="2" id="KW-1185">Reference proteome</keyword>
<accession>A0A0D0CVJ3</accession>
<dbReference type="HOGENOM" id="CLU_2886445_0_0_1"/>
<gene>
    <name evidence="1" type="ORF">PAXRUDRAFT_834095</name>
</gene>
<sequence length="63" mass="7057">MCHVFSAPIPRGRKAHLFLLGFMNQVQQSIWSSQGWMGGERLNTTSQRALSRQQRILVGLGAC</sequence>
<dbReference type="AlphaFoldDB" id="A0A0D0CVJ3"/>